<dbReference type="Gene3D" id="2.40.160.10">
    <property type="entry name" value="Porin"/>
    <property type="match status" value="1"/>
</dbReference>
<dbReference type="EMBL" id="KR873390">
    <property type="protein sequence ID" value="ALA66383.1"/>
    <property type="molecule type" value="Genomic_DNA"/>
</dbReference>
<reference evidence="3" key="3">
    <citation type="submission" date="2018-04" db="EMBL/GenBank/DDBJ databases">
        <authorList>
            <person name="Lucker S."/>
            <person name="Sakoula D."/>
        </authorList>
    </citation>
    <scope>NUCLEOTIDE SEQUENCE [LARGE SCALE GENOMIC DNA]</scope>
</reference>
<evidence type="ECO:0008006" key="4">
    <source>
        <dbReference type="Google" id="ProtNLM"/>
    </source>
</evidence>
<protein>
    <recommendedName>
        <fullName evidence="4">Short chain amide porin</fullName>
    </recommendedName>
</protein>
<gene>
    <name evidence="2" type="ORF">NITLEN_110039</name>
    <name evidence="1" type="ORF">NITLEN_v1_110039</name>
</gene>
<accession>A0A0K2GXJ0</accession>
<dbReference type="Proteomes" id="UP000248168">
    <property type="component" value="Unassembled WGS sequence"/>
</dbReference>
<sequence length="456" mass="49297">MNPQYSRGRTILLAIQMSLALLVGSIFSAPNSYADIFPSGGKISSADQQQWISIGMGVRAEFSALQDASANGKNYSNNFGIQNARIYMNGQLNRYLKFEFNTECFNCPSSINGGGGGNGSGGGQSPSATNFFGGNSTIGILDAIGKFEYNSYVNLWVGRLLVPGERGELNGPYFHAVFDGFKTPFNSADFSGNFGKGGAGLYGRDNGAVIWGQVDPGYGHLQYSFGVFTGLQSAGSGCGGPCGPNQSGNLLYAGRLTYNLWNPEKNPGYYTSGTYYGKAGDILALAAGFNHQSNGAGSYQFRSDMTIFTSDLLFEKLLPNDMGVLTINAEFKRYFADYDVRAFSSPGVGGVVGVGGNNFGMFRGNSYTGYALYLFPQVVGIGRFQPYGRYTYIAPDQSNQRSEWEGGLNYVIDGYNSRVSAFWQYGDIATKGLFNYAQNAVGDKVNRFVLAFQFQY</sequence>
<dbReference type="InterPro" id="IPR023614">
    <property type="entry name" value="Porin_dom_sf"/>
</dbReference>
<reference evidence="1" key="1">
    <citation type="journal article" date="2015" name="Proc. Natl. Acad. Sci. U.S.A.">
        <title>Expanded metabolic versatility of ubiquitous nitrite-oxidizing bacteria from the genus Nitrospira.</title>
        <authorList>
            <person name="Koch H."/>
            <person name="Lucker S."/>
            <person name="Albertsen M."/>
            <person name="Kitzinger K."/>
            <person name="Herbold C."/>
            <person name="Spieck E."/>
            <person name="Nielsen P.H."/>
            <person name="Wagner M."/>
            <person name="Daims H."/>
        </authorList>
    </citation>
    <scope>NUCLEOTIDE SEQUENCE</scope>
    <source>
        <strain evidence="1">BS10</strain>
    </source>
</reference>
<organism evidence="1">
    <name type="scientific">Nitrospira lenta</name>
    <dbReference type="NCBI Taxonomy" id="1436998"/>
    <lineage>
        <taxon>Bacteria</taxon>
        <taxon>Pseudomonadati</taxon>
        <taxon>Nitrospirota</taxon>
        <taxon>Nitrospiria</taxon>
        <taxon>Nitrospirales</taxon>
        <taxon>Nitrospiraceae</taxon>
        <taxon>Nitrospira</taxon>
    </lineage>
</organism>
<dbReference type="OrthoDB" id="9771991at2"/>
<keyword evidence="3" id="KW-1185">Reference proteome</keyword>
<evidence type="ECO:0000313" key="1">
    <source>
        <dbReference type="EMBL" id="ALA66383.1"/>
    </source>
</evidence>
<evidence type="ECO:0000313" key="2">
    <source>
        <dbReference type="EMBL" id="SPP64273.1"/>
    </source>
</evidence>
<dbReference type="EMBL" id="OUNR01000003">
    <property type="protein sequence ID" value="SPP64273.1"/>
    <property type="molecule type" value="Genomic_DNA"/>
</dbReference>
<evidence type="ECO:0000313" key="3">
    <source>
        <dbReference type="Proteomes" id="UP000248168"/>
    </source>
</evidence>
<reference evidence="2" key="2">
    <citation type="submission" date="2018-04" db="EMBL/GenBank/DDBJ databases">
        <authorList>
            <person name="Go L.Y."/>
            <person name="Mitchell J.A."/>
        </authorList>
    </citation>
    <scope>NUCLEOTIDE SEQUENCE [LARGE SCALE GENOMIC DNA]</scope>
    <source>
        <strain evidence="2">N. lenta BS10</strain>
    </source>
</reference>
<dbReference type="InParanoid" id="A0A0K2GXJ0"/>
<dbReference type="AlphaFoldDB" id="A0A0K2GXJ0"/>
<name>A0A0K2GXJ0_9BACT</name>
<proteinExistence type="predicted"/>
<dbReference type="RefSeq" id="WP_121988687.1">
    <property type="nucleotide sequence ID" value="NZ_OUNR01000003.1"/>
</dbReference>